<dbReference type="NCBIfam" id="TIGR00266">
    <property type="entry name" value="TIGR00266 family protein"/>
    <property type="match status" value="1"/>
</dbReference>
<organism evidence="1 2">
    <name type="scientific">Stieleria marina</name>
    <dbReference type="NCBI Taxonomy" id="1930275"/>
    <lineage>
        <taxon>Bacteria</taxon>
        <taxon>Pseudomonadati</taxon>
        <taxon>Planctomycetota</taxon>
        <taxon>Planctomycetia</taxon>
        <taxon>Pirellulales</taxon>
        <taxon>Pirellulaceae</taxon>
        <taxon>Stieleria</taxon>
    </lineage>
</organism>
<dbReference type="InterPro" id="IPR002838">
    <property type="entry name" value="AIM24"/>
</dbReference>
<dbReference type="EMBL" id="CP036526">
    <property type="protein sequence ID" value="QDT09619.1"/>
    <property type="molecule type" value="Genomic_DNA"/>
</dbReference>
<dbReference type="Pfam" id="PF01987">
    <property type="entry name" value="AIM24"/>
    <property type="match status" value="1"/>
</dbReference>
<evidence type="ECO:0000313" key="1">
    <source>
        <dbReference type="EMBL" id="QDT09619.1"/>
    </source>
</evidence>
<reference evidence="1 2" key="1">
    <citation type="submission" date="2019-02" db="EMBL/GenBank/DDBJ databases">
        <title>Deep-cultivation of Planctomycetes and their phenomic and genomic characterization uncovers novel biology.</title>
        <authorList>
            <person name="Wiegand S."/>
            <person name="Jogler M."/>
            <person name="Boedeker C."/>
            <person name="Pinto D."/>
            <person name="Vollmers J."/>
            <person name="Rivas-Marin E."/>
            <person name="Kohn T."/>
            <person name="Peeters S.H."/>
            <person name="Heuer A."/>
            <person name="Rast P."/>
            <person name="Oberbeckmann S."/>
            <person name="Bunk B."/>
            <person name="Jeske O."/>
            <person name="Meyerdierks A."/>
            <person name="Storesund J.E."/>
            <person name="Kallscheuer N."/>
            <person name="Luecker S."/>
            <person name="Lage O.M."/>
            <person name="Pohl T."/>
            <person name="Merkel B.J."/>
            <person name="Hornburger P."/>
            <person name="Mueller R.-W."/>
            <person name="Bruemmer F."/>
            <person name="Labrenz M."/>
            <person name="Spormann A.M."/>
            <person name="Op den Camp H."/>
            <person name="Overmann J."/>
            <person name="Amann R."/>
            <person name="Jetten M.S.M."/>
            <person name="Mascher T."/>
            <person name="Medema M.H."/>
            <person name="Devos D.P."/>
            <person name="Kaster A.-K."/>
            <person name="Ovreas L."/>
            <person name="Rohde M."/>
            <person name="Galperin M.Y."/>
            <person name="Jogler C."/>
        </authorList>
    </citation>
    <scope>NUCLEOTIDE SEQUENCE [LARGE SCALE GENOMIC DNA]</scope>
    <source>
        <strain evidence="1 2">K23_9</strain>
    </source>
</reference>
<evidence type="ECO:0000313" key="2">
    <source>
        <dbReference type="Proteomes" id="UP000319817"/>
    </source>
</evidence>
<evidence type="ECO:0008006" key="3">
    <source>
        <dbReference type="Google" id="ProtNLM"/>
    </source>
</evidence>
<gene>
    <name evidence="1" type="ORF">K239x_15650</name>
</gene>
<dbReference type="OrthoDB" id="9779518at2"/>
<dbReference type="PANTHER" id="PTHR43657:SF1">
    <property type="entry name" value="ALTERED INHERITANCE OF MITOCHONDRIA PROTEIN 24, MITOCHONDRIAL"/>
    <property type="match status" value="1"/>
</dbReference>
<dbReference type="SUPFAM" id="SSF51219">
    <property type="entry name" value="TRAP-like"/>
    <property type="match status" value="1"/>
</dbReference>
<name>A0A517NR72_9BACT</name>
<proteinExistence type="predicted"/>
<dbReference type="Proteomes" id="UP000319817">
    <property type="component" value="Chromosome"/>
</dbReference>
<dbReference type="PANTHER" id="PTHR43657">
    <property type="entry name" value="TRYPTOPHAN RNA-BINDING ATTENUATOR PROTEIN-LIKE PROTEIN"/>
    <property type="match status" value="1"/>
</dbReference>
<dbReference type="InterPro" id="IPR036983">
    <property type="entry name" value="AIM24_sf"/>
</dbReference>
<keyword evidence="2" id="KW-1185">Reference proteome</keyword>
<dbReference type="Gene3D" id="3.60.160.10">
    <property type="entry name" value="Mitochondrial biogenesis AIM24"/>
    <property type="match status" value="1"/>
</dbReference>
<protein>
    <recommendedName>
        <fullName evidence="3">TIGR00266 family protein</fullName>
    </recommendedName>
</protein>
<accession>A0A517NR72</accession>
<sequence length="313" mass="33566">MNLYCDCGKELRVSDQYAGRRVRCPSCQSVLDVPETEIAIAEAIVTSRPSRQYCHEVDYEIVGDDMQMVIVELDPAETVIAEAGAMTYMEEGIHFETKMGDGSEPEQGFFGKVLSAGKRAVTGESIFMTHFTHQGQGKSHVAFAAPYPGKIIPIDLASIAGNDLLCQKDAFLCAAHGTKVTIAFNKKIGAGLFGGEGFILQKLVGDGMAFIHAGGTVIERELNNETLRVDTGCLVAFEPHIQYDIERAGNLKSMFFGGEGLFLATLRGTGRVWLQSLPFSRLAGRVLMNAGSGGKGEGSILGSLGGLIDGDNF</sequence>
<dbReference type="InterPro" id="IPR016031">
    <property type="entry name" value="Trp_RNA-bd_attenuator-like_dom"/>
</dbReference>
<dbReference type="AlphaFoldDB" id="A0A517NR72"/>